<keyword evidence="8 12" id="KW-1133">Transmembrane helix</keyword>
<dbReference type="FunFam" id="1.20.1280.290:FF:000003">
    <property type="entry name" value="Bidirectional sugar transporter SWEET"/>
    <property type="match status" value="1"/>
</dbReference>
<keyword evidence="5 12" id="KW-0762">Sugar transport</keyword>
<dbReference type="PANTHER" id="PTHR10791">
    <property type="entry name" value="RAG1-ACTIVATING PROTEIN 1"/>
    <property type="match status" value="1"/>
</dbReference>
<dbReference type="InterPro" id="IPR004316">
    <property type="entry name" value="SWEET_rpt"/>
</dbReference>
<dbReference type="GO" id="GO:0051119">
    <property type="term" value="F:sugar transmembrane transporter activity"/>
    <property type="evidence" value="ECO:0007669"/>
    <property type="project" value="InterPro"/>
</dbReference>
<dbReference type="Gene3D" id="1.20.1280.290">
    <property type="match status" value="2"/>
</dbReference>
<keyword evidence="9 12" id="KW-0472">Membrane</keyword>
<evidence type="ECO:0000256" key="13">
    <source>
        <dbReference type="SAM" id="MobiDB-lite"/>
    </source>
</evidence>
<dbReference type="FunFam" id="1.20.1280.290:FF:000001">
    <property type="entry name" value="Bidirectional sugar transporter SWEET"/>
    <property type="match status" value="1"/>
</dbReference>
<evidence type="ECO:0000256" key="3">
    <source>
        <dbReference type="ARBA" id="ARBA00022448"/>
    </source>
</evidence>
<accession>A0A3G5AXT1</accession>
<evidence type="ECO:0000313" key="14">
    <source>
        <dbReference type="EMBL" id="AYV91997.1"/>
    </source>
</evidence>
<feature type="transmembrane region" description="Helical" evidence="12">
    <location>
        <begin position="145"/>
        <end position="167"/>
    </location>
</feature>
<keyword evidence="7" id="KW-0677">Repeat</keyword>
<evidence type="ECO:0000256" key="8">
    <source>
        <dbReference type="ARBA" id="ARBA00022989"/>
    </source>
</evidence>
<evidence type="ECO:0000256" key="10">
    <source>
        <dbReference type="ARBA" id="ARBA00037238"/>
    </source>
</evidence>
<evidence type="ECO:0000256" key="5">
    <source>
        <dbReference type="ARBA" id="ARBA00022597"/>
    </source>
</evidence>
<evidence type="ECO:0000256" key="1">
    <source>
        <dbReference type="ARBA" id="ARBA00004651"/>
    </source>
</evidence>
<dbReference type="PANTHER" id="PTHR10791:SF223">
    <property type="entry name" value="BIDIRECTIONAL SUGAR TRANSPORTER SWEET14"/>
    <property type="match status" value="1"/>
</dbReference>
<evidence type="ECO:0000256" key="7">
    <source>
        <dbReference type="ARBA" id="ARBA00022737"/>
    </source>
</evidence>
<proteinExistence type="inferred from homology"/>
<dbReference type="Pfam" id="PF03083">
    <property type="entry name" value="MtN3_slv"/>
    <property type="match status" value="2"/>
</dbReference>
<feature type="transmembrane region" description="Helical" evidence="12">
    <location>
        <begin position="51"/>
        <end position="74"/>
    </location>
</feature>
<evidence type="ECO:0000256" key="6">
    <source>
        <dbReference type="ARBA" id="ARBA00022692"/>
    </source>
</evidence>
<comment type="subunit">
    <text evidence="11">Forms homooligomers and/or heterooligomers.</text>
</comment>
<dbReference type="InterPro" id="IPR047664">
    <property type="entry name" value="SWEET"/>
</dbReference>
<name>A0A3G5AXT1_SACSP</name>
<evidence type="ECO:0000256" key="11">
    <source>
        <dbReference type="ARBA" id="ARBA00038715"/>
    </source>
</evidence>
<sequence>MIHIAWMDCGPTFYRIYKSKSTQGFQSVPYVVALFSAMLWIYYALLKSNEFLLITINSAGCVIETLYIVMYLLYAPKKAKLFTAKILLLLNVGVFGLILLLTLLLSAGQHRVVVLGWVCVAFSVSVFVAPLSIIRQVVRTRSVEFMPFSLSLSLTVSAVVWFLYGLLIKDKYVALPNVLGFSFGVVQMGLYALYRNATPRMPAKEVADDDAKEATMSVDDSTLKVPGEHVVTIAKLTAAPAGALQPPEEAKDKAKPAENGTAASPGRNADQV</sequence>
<keyword evidence="6 12" id="KW-0812">Transmembrane</keyword>
<comment type="subcellular location">
    <subcellularLocation>
        <location evidence="1">Cell membrane</location>
        <topology evidence="1">Multi-pass membrane protein</topology>
    </subcellularLocation>
</comment>
<evidence type="ECO:0000256" key="12">
    <source>
        <dbReference type="RuleBase" id="RU910715"/>
    </source>
</evidence>
<dbReference type="EMBL" id="MH348200">
    <property type="protein sequence ID" value="AYV91997.1"/>
    <property type="molecule type" value="Genomic_DNA"/>
</dbReference>
<evidence type="ECO:0000256" key="4">
    <source>
        <dbReference type="ARBA" id="ARBA00022475"/>
    </source>
</evidence>
<comment type="function">
    <text evidence="10">Mediates both low-affinity uptake and efflux of sugar across the plasma membrane.</text>
</comment>
<evidence type="ECO:0000256" key="2">
    <source>
        <dbReference type="ARBA" id="ARBA00007809"/>
    </source>
</evidence>
<keyword evidence="4" id="KW-1003">Cell membrane</keyword>
<keyword evidence="3 12" id="KW-0813">Transport</keyword>
<comment type="similarity">
    <text evidence="2 12">Belongs to the SWEET sugar transporter family.</text>
</comment>
<comment type="caution">
    <text evidence="12">Lacks conserved residue(s) required for the propagation of feature annotation.</text>
</comment>
<evidence type="ECO:0000256" key="9">
    <source>
        <dbReference type="ARBA" id="ARBA00023136"/>
    </source>
</evidence>
<protein>
    <recommendedName>
        <fullName evidence="12">Bidirectional sugar transporter SWEET</fullName>
    </recommendedName>
</protein>
<feature type="transmembrane region" description="Helical" evidence="12">
    <location>
        <begin position="173"/>
        <end position="194"/>
    </location>
</feature>
<comment type="function">
    <text evidence="12">Mediates both low-affinity uptake and efflux of sugar across the membrane.</text>
</comment>
<feature type="transmembrane region" description="Helical" evidence="12">
    <location>
        <begin position="86"/>
        <end position="108"/>
    </location>
</feature>
<feature type="transmembrane region" description="Helical" evidence="12">
    <location>
        <begin position="27"/>
        <end position="45"/>
    </location>
</feature>
<feature type="region of interest" description="Disordered" evidence="13">
    <location>
        <begin position="241"/>
        <end position="272"/>
    </location>
</feature>
<dbReference type="AlphaFoldDB" id="A0A3G5AXT1"/>
<feature type="transmembrane region" description="Helical" evidence="12">
    <location>
        <begin position="114"/>
        <end position="133"/>
    </location>
</feature>
<reference evidence="14" key="1">
    <citation type="submission" date="2018-05" db="EMBL/GenBank/DDBJ databases">
        <title>A New Insight into the Evolution and Functional Divergence of the SWEET family in Saccharum Based on Comparative Genomics.</title>
        <authorList>
            <person name="Hu W."/>
            <person name="Hua X."/>
            <person name="Zhang Q."/>
            <person name="Wang J."/>
            <person name="Shen Q."/>
            <person name="Zhang X."/>
            <person name="Wang K."/>
            <person name="Yu Q."/>
            <person name="Ming R."/>
            <person name="Zhang J."/>
        </authorList>
    </citation>
    <scope>NUCLEOTIDE SEQUENCE</scope>
</reference>
<dbReference type="GO" id="GO:0005886">
    <property type="term" value="C:plasma membrane"/>
    <property type="evidence" value="ECO:0007669"/>
    <property type="project" value="UniProtKB-SubCell"/>
</dbReference>
<organism evidence="14">
    <name type="scientific">Saccharum spontaneum</name>
    <name type="common">Wild sugarcane</name>
    <dbReference type="NCBI Taxonomy" id="62335"/>
    <lineage>
        <taxon>Eukaryota</taxon>
        <taxon>Viridiplantae</taxon>
        <taxon>Streptophyta</taxon>
        <taxon>Embryophyta</taxon>
        <taxon>Tracheophyta</taxon>
        <taxon>Spermatophyta</taxon>
        <taxon>Magnoliopsida</taxon>
        <taxon>Liliopsida</taxon>
        <taxon>Poales</taxon>
        <taxon>Poaceae</taxon>
        <taxon>PACMAD clade</taxon>
        <taxon>Panicoideae</taxon>
        <taxon>Andropogonodae</taxon>
        <taxon>Andropogoneae</taxon>
        <taxon>Saccharinae</taxon>
        <taxon>Saccharum</taxon>
        <taxon>Saccharum officinarum species complex</taxon>
    </lineage>
</organism>